<organism evidence="2 3">
    <name type="scientific">Undibacterium parvum</name>
    <dbReference type="NCBI Taxonomy" id="401471"/>
    <lineage>
        <taxon>Bacteria</taxon>
        <taxon>Pseudomonadati</taxon>
        <taxon>Pseudomonadota</taxon>
        <taxon>Betaproteobacteria</taxon>
        <taxon>Burkholderiales</taxon>
        <taxon>Oxalobacteraceae</taxon>
        <taxon>Undibacterium</taxon>
    </lineage>
</organism>
<protein>
    <submittedName>
        <fullName evidence="2">DUF904 domain-containing protein</fullName>
    </submittedName>
</protein>
<evidence type="ECO:0000313" key="3">
    <source>
        <dbReference type="Proteomes" id="UP000275663"/>
    </source>
</evidence>
<name>A0A3Q9BSC6_9BURK</name>
<dbReference type="EMBL" id="CP034464">
    <property type="protein sequence ID" value="AZP13407.1"/>
    <property type="molecule type" value="Genomic_DNA"/>
</dbReference>
<keyword evidence="3" id="KW-1185">Reference proteome</keyword>
<reference evidence="2 3" key="1">
    <citation type="journal article" date="2011" name="Int. J. Syst. Evol. Microbiol.">
        <title>Description of Undibacterium oligocarboniphilum sp. nov., isolated from purified water, and Undibacterium pigrum strain CCUG 49012 as the type strain of Undibacterium parvum sp. nov., and emended descriptions of the genus Undibacterium and the species Undibacterium pigrum.</title>
        <authorList>
            <person name="Eder W."/>
            <person name="Wanner G."/>
            <person name="Ludwig W."/>
            <person name="Busse H.J."/>
            <person name="Ziemke-Kageler F."/>
            <person name="Lang E."/>
        </authorList>
    </citation>
    <scope>NUCLEOTIDE SEQUENCE [LARGE SCALE GENOMIC DNA]</scope>
    <source>
        <strain evidence="2 3">DSM 23061</strain>
    </source>
</reference>
<accession>A0A3Q9BSC6</accession>
<gene>
    <name evidence="2" type="ORF">EJN92_16260</name>
</gene>
<dbReference type="OrthoDB" id="9135331at2"/>
<proteinExistence type="predicted"/>
<feature type="coiled-coil region" evidence="1">
    <location>
        <begin position="12"/>
        <end position="60"/>
    </location>
</feature>
<dbReference type="KEGG" id="upv:EJN92_16260"/>
<keyword evidence="1" id="KW-0175">Coiled coil</keyword>
<dbReference type="AlphaFoldDB" id="A0A3Q9BSC6"/>
<dbReference type="Proteomes" id="UP000275663">
    <property type="component" value="Chromosome"/>
</dbReference>
<sequence>MISEFELLANKVESLAELVHALRLENVELRRAAAMLTAENKDLQLRMAQAHERVAALLAQLPSDEDAEEDLA</sequence>
<evidence type="ECO:0000313" key="2">
    <source>
        <dbReference type="EMBL" id="AZP13407.1"/>
    </source>
</evidence>
<evidence type="ECO:0000256" key="1">
    <source>
        <dbReference type="SAM" id="Coils"/>
    </source>
</evidence>
<dbReference type="RefSeq" id="WP_126128780.1">
    <property type="nucleotide sequence ID" value="NZ_CP034464.1"/>
</dbReference>